<feature type="coiled-coil region" evidence="1">
    <location>
        <begin position="93"/>
        <end position="127"/>
    </location>
</feature>
<gene>
    <name evidence="3" type="primary">Dvir\GJ11240</name>
    <name evidence="3" type="ORF">Dvir_GJ11240</name>
</gene>
<keyword evidence="1" id="KW-0175">Coiled coil</keyword>
<dbReference type="eggNOG" id="ENOG502T97G">
    <property type="taxonomic scope" value="Eukaryota"/>
</dbReference>
<feature type="coiled-coil region" evidence="1">
    <location>
        <begin position="322"/>
        <end position="464"/>
    </location>
</feature>
<feature type="coiled-coil region" evidence="1">
    <location>
        <begin position="492"/>
        <end position="617"/>
    </location>
</feature>
<protein>
    <submittedName>
        <fullName evidence="3">Uncharacterized protein</fullName>
    </submittedName>
</protein>
<dbReference type="HOGENOM" id="CLU_017523_0_0_1"/>
<organism evidence="3 4">
    <name type="scientific">Drosophila virilis</name>
    <name type="common">Fruit fly</name>
    <dbReference type="NCBI Taxonomy" id="7244"/>
    <lineage>
        <taxon>Eukaryota</taxon>
        <taxon>Metazoa</taxon>
        <taxon>Ecdysozoa</taxon>
        <taxon>Arthropoda</taxon>
        <taxon>Hexapoda</taxon>
        <taxon>Insecta</taxon>
        <taxon>Pterygota</taxon>
        <taxon>Neoptera</taxon>
        <taxon>Endopterygota</taxon>
        <taxon>Diptera</taxon>
        <taxon>Brachycera</taxon>
        <taxon>Muscomorpha</taxon>
        <taxon>Ephydroidea</taxon>
        <taxon>Drosophilidae</taxon>
        <taxon>Drosophila</taxon>
    </lineage>
</organism>
<accession>B4LD90</accession>
<name>B4LD90_DROVI</name>
<evidence type="ECO:0000256" key="1">
    <source>
        <dbReference type="SAM" id="Coils"/>
    </source>
</evidence>
<dbReference type="KEGG" id="dvi:6622200"/>
<evidence type="ECO:0000256" key="2">
    <source>
        <dbReference type="SAM" id="MobiDB-lite"/>
    </source>
</evidence>
<evidence type="ECO:0000313" key="3">
    <source>
        <dbReference type="EMBL" id="EDW70997.2"/>
    </source>
</evidence>
<dbReference type="OrthoDB" id="8062330at2759"/>
<sequence>MDSGSSGGVAQADDSGLFSCSSDVEDATHHSTTGQQDRVQEEDEAPPHEAQESLFLVAQELRKSRSEVERLSKSEQWYKQELQSQKHSRLETLERLYAQERKYMLENQKLQQESQRLQAKYAALEICSLSADAIITSPATSATAQQSGTADTFESFEAQQQQARLMDQRQLTEVLRKQKKELLADIERLSLENDSKQLQLQRQLAGVELENKHMTRQCKQLIEEHRQLAHKLELKATTLRSVTAEREQLRQVIAELNETLQTQEQLLALKEREFLDLKQHYQRKLSNECSIDAMHNYSMAFHGEIIAKTSEIASLKHALLELQTELLLMSKLQAQNEEQQRQLEQLNFQLEAQQLEQTLKNAQLTDLTTEKAVITRQLQDSQQTVQNLEQQFKQLQKQYAEMCTKCDHTKRQLEVQQTQNDEQKQQLKKLRKQFQLYVLQFSQLSDAKAKLEEQQQQAQTKQLVSEGTQTMTVQPVLEQRIETLEQQLIAVNKQKQQTVSLLQQLLQQQNEKIRNTHEMEADWRQLLEALQATQKMEQEMELQLQQKSDELQHLNKLFAQQNEELQQLQLLSRAHETKNSNELHKLKQAQVADAVNLNQLQAQVQALLKERECASRKQHSTLLQVLETETGRKLHHVKNWPQLTKMLRQELRAAKAAMDLPILKMRLAKIGGRYEQALSRIKVLEQTLAAERVRFEVSDLGKSTTNSTPLEPAHEVANLIDDYKKLIQQTAQETGRPRNSYILELIERSQRSQPNLCQLSEGVAACRKDVLDLNKLLADMEVTSARQEAVPSLMEELRAVAEKI</sequence>
<dbReference type="EMBL" id="CH940647">
    <property type="protein sequence ID" value="EDW70997.2"/>
    <property type="molecule type" value="Genomic_DNA"/>
</dbReference>
<dbReference type="AlphaFoldDB" id="B4LD90"/>
<dbReference type="Proteomes" id="UP000008792">
    <property type="component" value="Unassembled WGS sequence"/>
</dbReference>
<feature type="coiled-coil region" evidence="1">
    <location>
        <begin position="172"/>
        <end position="273"/>
    </location>
</feature>
<dbReference type="FunCoup" id="B4LD90">
    <property type="interactions" value="752"/>
</dbReference>
<keyword evidence="4" id="KW-1185">Reference proteome</keyword>
<dbReference type="InParanoid" id="B4LD90"/>
<proteinExistence type="predicted"/>
<feature type="region of interest" description="Disordered" evidence="2">
    <location>
        <begin position="1"/>
        <end position="49"/>
    </location>
</feature>
<dbReference type="SMR" id="B4LD90"/>
<evidence type="ECO:0000313" key="4">
    <source>
        <dbReference type="Proteomes" id="UP000008792"/>
    </source>
</evidence>
<reference evidence="3 4" key="1">
    <citation type="journal article" date="2007" name="Nature">
        <title>Evolution of genes and genomes on the Drosophila phylogeny.</title>
        <authorList>
            <consortium name="Drosophila 12 Genomes Consortium"/>
            <person name="Clark A.G."/>
            <person name="Eisen M.B."/>
            <person name="Smith D.R."/>
            <person name="Bergman C.M."/>
            <person name="Oliver B."/>
            <person name="Markow T.A."/>
            <person name="Kaufman T.C."/>
            <person name="Kellis M."/>
            <person name="Gelbart W."/>
            <person name="Iyer V.N."/>
            <person name="Pollard D.A."/>
            <person name="Sackton T.B."/>
            <person name="Larracuente A.M."/>
            <person name="Singh N.D."/>
            <person name="Abad J.P."/>
            <person name="Abt D.N."/>
            <person name="Adryan B."/>
            <person name="Aguade M."/>
            <person name="Akashi H."/>
            <person name="Anderson W.W."/>
            <person name="Aquadro C.F."/>
            <person name="Ardell D.H."/>
            <person name="Arguello R."/>
            <person name="Artieri C.G."/>
            <person name="Barbash D.A."/>
            <person name="Barker D."/>
            <person name="Barsanti P."/>
            <person name="Batterham P."/>
            <person name="Batzoglou S."/>
            <person name="Begun D."/>
            <person name="Bhutkar A."/>
            <person name="Blanco E."/>
            <person name="Bosak S.A."/>
            <person name="Bradley R.K."/>
            <person name="Brand A.D."/>
            <person name="Brent M.R."/>
            <person name="Brooks A.N."/>
            <person name="Brown R.H."/>
            <person name="Butlin R.K."/>
            <person name="Caggese C."/>
            <person name="Calvi B.R."/>
            <person name="Bernardo de Carvalho A."/>
            <person name="Caspi A."/>
            <person name="Castrezana S."/>
            <person name="Celniker S.E."/>
            <person name="Chang J.L."/>
            <person name="Chapple C."/>
            <person name="Chatterji S."/>
            <person name="Chinwalla A."/>
            <person name="Civetta A."/>
            <person name="Clifton S.W."/>
            <person name="Comeron J.M."/>
            <person name="Costello J.C."/>
            <person name="Coyne J.A."/>
            <person name="Daub J."/>
            <person name="David R.G."/>
            <person name="Delcher A.L."/>
            <person name="Delehaunty K."/>
            <person name="Do C.B."/>
            <person name="Ebling H."/>
            <person name="Edwards K."/>
            <person name="Eickbush T."/>
            <person name="Evans J.D."/>
            <person name="Filipski A."/>
            <person name="Findeiss S."/>
            <person name="Freyhult E."/>
            <person name="Fulton L."/>
            <person name="Fulton R."/>
            <person name="Garcia A.C."/>
            <person name="Gardiner A."/>
            <person name="Garfield D.A."/>
            <person name="Garvin B.E."/>
            <person name="Gibson G."/>
            <person name="Gilbert D."/>
            <person name="Gnerre S."/>
            <person name="Godfrey J."/>
            <person name="Good R."/>
            <person name="Gotea V."/>
            <person name="Gravely B."/>
            <person name="Greenberg A.J."/>
            <person name="Griffiths-Jones S."/>
            <person name="Gross S."/>
            <person name="Guigo R."/>
            <person name="Gustafson E.A."/>
            <person name="Haerty W."/>
            <person name="Hahn M.W."/>
            <person name="Halligan D.L."/>
            <person name="Halpern A.L."/>
            <person name="Halter G.M."/>
            <person name="Han M.V."/>
            <person name="Heger A."/>
            <person name="Hillier L."/>
            <person name="Hinrichs A.S."/>
            <person name="Holmes I."/>
            <person name="Hoskins R.A."/>
            <person name="Hubisz M.J."/>
            <person name="Hultmark D."/>
            <person name="Huntley M.A."/>
            <person name="Jaffe D.B."/>
            <person name="Jagadeeshan S."/>
            <person name="Jeck W.R."/>
            <person name="Johnson J."/>
            <person name="Jones C.D."/>
            <person name="Jordan W.C."/>
            <person name="Karpen G.H."/>
            <person name="Kataoka E."/>
            <person name="Keightley P.D."/>
            <person name="Kheradpour P."/>
            <person name="Kirkness E.F."/>
            <person name="Koerich L.B."/>
            <person name="Kristiansen K."/>
            <person name="Kudrna D."/>
            <person name="Kulathinal R.J."/>
            <person name="Kumar S."/>
            <person name="Kwok R."/>
            <person name="Lander E."/>
            <person name="Langley C.H."/>
            <person name="Lapoint R."/>
            <person name="Lazzaro B.P."/>
            <person name="Lee S.J."/>
            <person name="Levesque L."/>
            <person name="Li R."/>
            <person name="Lin C.F."/>
            <person name="Lin M.F."/>
            <person name="Lindblad-Toh K."/>
            <person name="Llopart A."/>
            <person name="Long M."/>
            <person name="Low L."/>
            <person name="Lozovsky E."/>
            <person name="Lu J."/>
            <person name="Luo M."/>
            <person name="Machado C.A."/>
            <person name="Makalowski W."/>
            <person name="Marzo M."/>
            <person name="Matsuda M."/>
            <person name="Matzkin L."/>
            <person name="McAllister B."/>
            <person name="McBride C.S."/>
            <person name="McKernan B."/>
            <person name="McKernan K."/>
            <person name="Mendez-Lago M."/>
            <person name="Minx P."/>
            <person name="Mollenhauer M.U."/>
            <person name="Montooth K."/>
            <person name="Mount S.M."/>
            <person name="Mu X."/>
            <person name="Myers E."/>
            <person name="Negre B."/>
            <person name="Newfeld S."/>
            <person name="Nielsen R."/>
            <person name="Noor M.A."/>
            <person name="O'Grady P."/>
            <person name="Pachter L."/>
            <person name="Papaceit M."/>
            <person name="Parisi M.J."/>
            <person name="Parisi M."/>
            <person name="Parts L."/>
            <person name="Pedersen J.S."/>
            <person name="Pesole G."/>
            <person name="Phillippy A.M."/>
            <person name="Ponting C.P."/>
            <person name="Pop M."/>
            <person name="Porcelli D."/>
            <person name="Powell J.R."/>
            <person name="Prohaska S."/>
            <person name="Pruitt K."/>
            <person name="Puig M."/>
            <person name="Quesneville H."/>
            <person name="Ram K.R."/>
            <person name="Rand D."/>
            <person name="Rasmussen M.D."/>
            <person name="Reed L.K."/>
            <person name="Reenan R."/>
            <person name="Reily A."/>
            <person name="Remington K.A."/>
            <person name="Rieger T.T."/>
            <person name="Ritchie M.G."/>
            <person name="Robin C."/>
            <person name="Rogers Y.H."/>
            <person name="Rohde C."/>
            <person name="Rozas J."/>
            <person name="Rubenfield M.J."/>
            <person name="Ruiz A."/>
            <person name="Russo S."/>
            <person name="Salzberg S.L."/>
            <person name="Sanchez-Gracia A."/>
            <person name="Saranga D.J."/>
            <person name="Sato H."/>
            <person name="Schaeffer S.W."/>
            <person name="Schatz M.C."/>
            <person name="Schlenke T."/>
            <person name="Schwartz R."/>
            <person name="Segarra C."/>
            <person name="Singh R.S."/>
            <person name="Sirot L."/>
            <person name="Sirota M."/>
            <person name="Sisneros N.B."/>
            <person name="Smith C.D."/>
            <person name="Smith T.F."/>
            <person name="Spieth J."/>
            <person name="Stage D.E."/>
            <person name="Stark A."/>
            <person name="Stephan W."/>
            <person name="Strausberg R.L."/>
            <person name="Strempel S."/>
            <person name="Sturgill D."/>
            <person name="Sutton G."/>
            <person name="Sutton G.G."/>
            <person name="Tao W."/>
            <person name="Teichmann S."/>
            <person name="Tobari Y.N."/>
            <person name="Tomimura Y."/>
            <person name="Tsolas J.M."/>
            <person name="Valente V.L."/>
            <person name="Venter E."/>
            <person name="Venter J.C."/>
            <person name="Vicario S."/>
            <person name="Vieira F.G."/>
            <person name="Vilella A.J."/>
            <person name="Villasante A."/>
            <person name="Walenz B."/>
            <person name="Wang J."/>
            <person name="Wasserman M."/>
            <person name="Watts T."/>
            <person name="Wilson D."/>
            <person name="Wilson R.K."/>
            <person name="Wing R.A."/>
            <person name="Wolfner M.F."/>
            <person name="Wong A."/>
            <person name="Wong G.K."/>
            <person name="Wu C.I."/>
            <person name="Wu G."/>
            <person name="Yamamoto D."/>
            <person name="Yang H.P."/>
            <person name="Yang S.P."/>
            <person name="Yorke J.A."/>
            <person name="Yoshida K."/>
            <person name="Zdobnov E."/>
            <person name="Zhang P."/>
            <person name="Zhang Y."/>
            <person name="Zimin A.V."/>
            <person name="Baldwin J."/>
            <person name="Abdouelleil A."/>
            <person name="Abdulkadir J."/>
            <person name="Abebe A."/>
            <person name="Abera B."/>
            <person name="Abreu J."/>
            <person name="Acer S.C."/>
            <person name="Aftuck L."/>
            <person name="Alexander A."/>
            <person name="An P."/>
            <person name="Anderson E."/>
            <person name="Anderson S."/>
            <person name="Arachi H."/>
            <person name="Azer M."/>
            <person name="Bachantsang P."/>
            <person name="Barry A."/>
            <person name="Bayul T."/>
            <person name="Berlin A."/>
            <person name="Bessette D."/>
            <person name="Bloom T."/>
            <person name="Blye J."/>
            <person name="Boguslavskiy L."/>
            <person name="Bonnet C."/>
            <person name="Boukhgalter B."/>
            <person name="Bourzgui I."/>
            <person name="Brown A."/>
            <person name="Cahill P."/>
            <person name="Channer S."/>
            <person name="Cheshatsang Y."/>
            <person name="Chuda L."/>
            <person name="Citroen M."/>
            <person name="Collymore A."/>
            <person name="Cooke P."/>
            <person name="Costello M."/>
            <person name="D'Aco K."/>
            <person name="Daza R."/>
            <person name="De Haan G."/>
            <person name="DeGray S."/>
            <person name="DeMaso C."/>
            <person name="Dhargay N."/>
            <person name="Dooley K."/>
            <person name="Dooley E."/>
            <person name="Doricent M."/>
            <person name="Dorje P."/>
            <person name="Dorjee K."/>
            <person name="Dupes A."/>
            <person name="Elong R."/>
            <person name="Falk J."/>
            <person name="Farina A."/>
            <person name="Faro S."/>
            <person name="Ferguson D."/>
            <person name="Fisher S."/>
            <person name="Foley C.D."/>
            <person name="Franke A."/>
            <person name="Friedrich D."/>
            <person name="Gadbois L."/>
            <person name="Gearin G."/>
            <person name="Gearin C.R."/>
            <person name="Giannoukos G."/>
            <person name="Goode T."/>
            <person name="Graham J."/>
            <person name="Grandbois E."/>
            <person name="Grewal S."/>
            <person name="Gyaltsen K."/>
            <person name="Hafez N."/>
            <person name="Hagos B."/>
            <person name="Hall J."/>
            <person name="Henson C."/>
            <person name="Hollinger A."/>
            <person name="Honan T."/>
            <person name="Huard M.D."/>
            <person name="Hughes L."/>
            <person name="Hurhula B."/>
            <person name="Husby M.E."/>
            <person name="Kamat A."/>
            <person name="Kanga B."/>
            <person name="Kashin S."/>
            <person name="Khazanovich D."/>
            <person name="Kisner P."/>
            <person name="Lance K."/>
            <person name="Lara M."/>
            <person name="Lee W."/>
            <person name="Lennon N."/>
            <person name="Letendre F."/>
            <person name="LeVine R."/>
            <person name="Lipovsky A."/>
            <person name="Liu X."/>
            <person name="Liu J."/>
            <person name="Liu S."/>
            <person name="Lokyitsang T."/>
            <person name="Lokyitsang Y."/>
            <person name="Lubonja R."/>
            <person name="Lui A."/>
            <person name="MacDonald P."/>
            <person name="Magnisalis V."/>
            <person name="Maru K."/>
            <person name="Matthews C."/>
            <person name="McCusker W."/>
            <person name="McDonough S."/>
            <person name="Mehta T."/>
            <person name="Meldrim J."/>
            <person name="Meneus L."/>
            <person name="Mihai O."/>
            <person name="Mihalev A."/>
            <person name="Mihova T."/>
            <person name="Mittelman R."/>
            <person name="Mlenga V."/>
            <person name="Montmayeur A."/>
            <person name="Mulrain L."/>
            <person name="Navidi A."/>
            <person name="Naylor J."/>
            <person name="Negash T."/>
            <person name="Nguyen T."/>
            <person name="Nguyen N."/>
            <person name="Nicol R."/>
            <person name="Norbu C."/>
            <person name="Norbu N."/>
            <person name="Novod N."/>
            <person name="O'Neill B."/>
            <person name="Osman S."/>
            <person name="Markiewicz E."/>
            <person name="Oyono O.L."/>
            <person name="Patti C."/>
            <person name="Phunkhang P."/>
            <person name="Pierre F."/>
            <person name="Priest M."/>
            <person name="Raghuraman S."/>
            <person name="Rege F."/>
            <person name="Reyes R."/>
            <person name="Rise C."/>
            <person name="Rogov P."/>
            <person name="Ross K."/>
            <person name="Ryan E."/>
            <person name="Settipalli S."/>
            <person name="Shea T."/>
            <person name="Sherpa N."/>
            <person name="Shi L."/>
            <person name="Shih D."/>
            <person name="Sparrow T."/>
            <person name="Spaulding J."/>
            <person name="Stalker J."/>
            <person name="Stange-Thomann N."/>
            <person name="Stavropoulos S."/>
            <person name="Stone C."/>
            <person name="Strader C."/>
            <person name="Tesfaye S."/>
            <person name="Thomson T."/>
            <person name="Thoulutsang Y."/>
            <person name="Thoulutsang D."/>
            <person name="Topham K."/>
            <person name="Topping I."/>
            <person name="Tsamla T."/>
            <person name="Vassiliev H."/>
            <person name="Vo A."/>
            <person name="Wangchuk T."/>
            <person name="Wangdi T."/>
            <person name="Weiand M."/>
            <person name="Wilkinson J."/>
            <person name="Wilson A."/>
            <person name="Yadav S."/>
            <person name="Young G."/>
            <person name="Yu Q."/>
            <person name="Zembek L."/>
            <person name="Zhong D."/>
            <person name="Zimmer A."/>
            <person name="Zwirko Z."/>
            <person name="Jaffe D.B."/>
            <person name="Alvarez P."/>
            <person name="Brockman W."/>
            <person name="Butler J."/>
            <person name="Chin C."/>
            <person name="Gnerre S."/>
            <person name="Grabherr M."/>
            <person name="Kleber M."/>
            <person name="Mauceli E."/>
            <person name="MacCallum I."/>
        </authorList>
    </citation>
    <scope>NUCLEOTIDE SEQUENCE [LARGE SCALE GENOMIC DNA]</scope>
    <source>
        <strain evidence="4">Tucson 15010-1051.87</strain>
    </source>
</reference>